<dbReference type="EMBL" id="JYDU01000027">
    <property type="protein sequence ID" value="KRX97862.1"/>
    <property type="molecule type" value="Genomic_DNA"/>
</dbReference>
<comment type="caution">
    <text evidence="2">The sequence shown here is derived from an EMBL/GenBank/DDBJ whole genome shotgun (WGS) entry which is preliminary data.</text>
</comment>
<evidence type="ECO:0000256" key="1">
    <source>
        <dbReference type="ARBA" id="ARBA00008948"/>
    </source>
</evidence>
<name>A0A0V0YBQ6_TRIPS</name>
<gene>
    <name evidence="2" type="primary">fam32a</name>
    <name evidence="2" type="ORF">T4E_569</name>
</gene>
<reference evidence="2 3" key="1">
    <citation type="submission" date="2015-01" db="EMBL/GenBank/DDBJ databases">
        <title>Evolution of Trichinella species and genotypes.</title>
        <authorList>
            <person name="Korhonen P.K."/>
            <person name="Edoardo P."/>
            <person name="Giuseppe L.R."/>
            <person name="Gasser R.B."/>
        </authorList>
    </citation>
    <scope>NUCLEOTIDE SEQUENCE [LARGE SCALE GENOMIC DNA]</scope>
    <source>
        <strain evidence="2">ISS141</strain>
    </source>
</reference>
<accession>A0A0V0YBQ6</accession>
<dbReference type="Proteomes" id="UP000054815">
    <property type="component" value="Unassembled WGS sequence"/>
</dbReference>
<evidence type="ECO:0000313" key="3">
    <source>
        <dbReference type="Proteomes" id="UP000054815"/>
    </source>
</evidence>
<proteinExistence type="inferred from homology"/>
<dbReference type="AlphaFoldDB" id="A0A0V0YBQ6"/>
<dbReference type="GO" id="GO:0005730">
    <property type="term" value="C:nucleolus"/>
    <property type="evidence" value="ECO:0007669"/>
    <property type="project" value="TreeGrafter"/>
</dbReference>
<organism evidence="2 3">
    <name type="scientific">Trichinella pseudospiralis</name>
    <name type="common">Parasitic roundworm</name>
    <dbReference type="NCBI Taxonomy" id="6337"/>
    <lineage>
        <taxon>Eukaryota</taxon>
        <taxon>Metazoa</taxon>
        <taxon>Ecdysozoa</taxon>
        <taxon>Nematoda</taxon>
        <taxon>Enoplea</taxon>
        <taxon>Dorylaimia</taxon>
        <taxon>Trichinellida</taxon>
        <taxon>Trichinellidae</taxon>
        <taxon>Trichinella</taxon>
    </lineage>
</organism>
<dbReference type="InterPro" id="IPR013865">
    <property type="entry name" value="FAM32A"/>
</dbReference>
<comment type="similarity">
    <text evidence="1">Belongs to the FAM32 family.</text>
</comment>
<evidence type="ECO:0000313" key="2">
    <source>
        <dbReference type="EMBL" id="KRX97862.1"/>
    </source>
</evidence>
<sequence>MTTLQMDEEIVGGKLKLKRKKKKLKLGTADPYPTSKEVVNETNLAESQKVEPKKTKAELAFERRQAQLQAERIAKRAKTSHREKVEKFNEYLDNLTELNDIPKVSWTK</sequence>
<protein>
    <submittedName>
        <fullName evidence="2">Protein FAM32A</fullName>
    </submittedName>
</protein>
<dbReference type="PANTHER" id="PTHR13282">
    <property type="entry name" value="PROTEIN FAM32A"/>
    <property type="match status" value="1"/>
</dbReference>
<dbReference type="PANTHER" id="PTHR13282:SF6">
    <property type="entry name" value="PROTEIN FAM32A"/>
    <property type="match status" value="1"/>
</dbReference>
<dbReference type="STRING" id="6337.A0A0V0YBQ6"/>